<reference evidence="4" key="1">
    <citation type="submission" date="2017-02" db="EMBL/GenBank/DDBJ databases">
        <title>Draft Genome Sequence of the Salt Water Bacterium Oceanospirillum linum ATCC 11336.</title>
        <authorList>
            <person name="Trachtenberg A.M."/>
            <person name="Carney J.G."/>
            <person name="Linnane J.D."/>
            <person name="Rheaume B.A."/>
            <person name="Pitts N.L."/>
            <person name="Mykles D.L."/>
            <person name="Maclea K.S."/>
        </authorList>
    </citation>
    <scope>NUCLEOTIDE SEQUENCE [LARGE SCALE GENOMIC DNA]</scope>
    <source>
        <strain evidence="4">ATCC 11336</strain>
    </source>
</reference>
<evidence type="ECO:0000256" key="1">
    <source>
        <dbReference type="ARBA" id="ARBA00022729"/>
    </source>
</evidence>
<dbReference type="EMBL" id="MTSD02000003">
    <property type="protein sequence ID" value="OOV87158.1"/>
    <property type="molecule type" value="Genomic_DNA"/>
</dbReference>
<evidence type="ECO:0000313" key="5">
    <source>
        <dbReference type="Proteomes" id="UP000190064"/>
    </source>
</evidence>
<evidence type="ECO:0000256" key="2">
    <source>
        <dbReference type="SAM" id="SignalP"/>
    </source>
</evidence>
<dbReference type="Pfam" id="PF13505">
    <property type="entry name" value="OMP_b-brl"/>
    <property type="match status" value="1"/>
</dbReference>
<keyword evidence="1 2" id="KW-0732">Signal</keyword>
<dbReference type="RefSeq" id="WP_078319513.1">
    <property type="nucleotide sequence ID" value="NZ_FXTS01000003.1"/>
</dbReference>
<evidence type="ECO:0000259" key="3">
    <source>
        <dbReference type="Pfam" id="PF13505"/>
    </source>
</evidence>
<dbReference type="Proteomes" id="UP000190064">
    <property type="component" value="Unassembled WGS sequence"/>
</dbReference>
<sequence>MRYKQLSQHIMLSVGLLLAAMNSYAAPYLVLEIGQARGDSDLRSFRDYNAEIIGQGGQATLSDDNRDRALLLGIGYQYTSALALELSYIDLGKNSATSRSTDISRSEVIRTRMIRETAEQRGLLFSAVGQYRMNEHWHLKGRLGFAWLDQTASGFARGQSVNAAGTVIAAENESFRKSGHEWAPMIGLGVGYLLTSDWQLGLNWRRVLNTDPDALGEYNLDALMAGIGYRF</sequence>
<dbReference type="SUPFAM" id="SSF56925">
    <property type="entry name" value="OMPA-like"/>
    <property type="match status" value="1"/>
</dbReference>
<gene>
    <name evidence="4" type="ORF">BTA35_0209185</name>
</gene>
<organism evidence="4 5">
    <name type="scientific">Oceanospirillum linum</name>
    <dbReference type="NCBI Taxonomy" id="966"/>
    <lineage>
        <taxon>Bacteria</taxon>
        <taxon>Pseudomonadati</taxon>
        <taxon>Pseudomonadota</taxon>
        <taxon>Gammaproteobacteria</taxon>
        <taxon>Oceanospirillales</taxon>
        <taxon>Oceanospirillaceae</taxon>
        <taxon>Oceanospirillum</taxon>
    </lineage>
</organism>
<comment type="caution">
    <text evidence="4">The sequence shown here is derived from an EMBL/GenBank/DDBJ whole genome shotgun (WGS) entry which is preliminary data.</text>
</comment>
<name>A0A1T1HBB4_OCELI</name>
<feature type="chain" id="PRO_5010535800" description="Outer membrane protein beta-barrel domain-containing protein" evidence="2">
    <location>
        <begin position="26"/>
        <end position="231"/>
    </location>
</feature>
<dbReference type="InterPro" id="IPR011250">
    <property type="entry name" value="OMP/PagP_B-barrel"/>
</dbReference>
<dbReference type="STRING" id="966.BTA35_0209185"/>
<keyword evidence="5" id="KW-1185">Reference proteome</keyword>
<protein>
    <recommendedName>
        <fullName evidence="3">Outer membrane protein beta-barrel domain-containing protein</fullName>
    </recommendedName>
</protein>
<feature type="domain" description="Outer membrane protein beta-barrel" evidence="3">
    <location>
        <begin position="19"/>
        <end position="231"/>
    </location>
</feature>
<proteinExistence type="predicted"/>
<dbReference type="AlphaFoldDB" id="A0A1T1HBB4"/>
<evidence type="ECO:0000313" key="4">
    <source>
        <dbReference type="EMBL" id="OOV87158.1"/>
    </source>
</evidence>
<dbReference type="Gene3D" id="2.40.160.20">
    <property type="match status" value="1"/>
</dbReference>
<dbReference type="InterPro" id="IPR027385">
    <property type="entry name" value="Beta-barrel_OMP"/>
</dbReference>
<feature type="signal peptide" evidence="2">
    <location>
        <begin position="1"/>
        <end position="25"/>
    </location>
</feature>
<accession>A0A1T1HBB4</accession>